<evidence type="ECO:0000313" key="2">
    <source>
        <dbReference type="Proteomes" id="UP000191500"/>
    </source>
</evidence>
<accession>A0A1V6UXD3</accession>
<dbReference type="Proteomes" id="UP000191500">
    <property type="component" value="Unassembled WGS sequence"/>
</dbReference>
<dbReference type="EMBL" id="MDDG01000003">
    <property type="protein sequence ID" value="OQE43087.1"/>
    <property type="molecule type" value="Genomic_DNA"/>
</dbReference>
<reference evidence="2" key="1">
    <citation type="journal article" date="2017" name="Nat. Microbiol.">
        <title>Global analysis of biosynthetic gene clusters reveals vast potential of secondary metabolite production in Penicillium species.</title>
        <authorList>
            <person name="Nielsen J.C."/>
            <person name="Grijseels S."/>
            <person name="Prigent S."/>
            <person name="Ji B."/>
            <person name="Dainat J."/>
            <person name="Nielsen K.F."/>
            <person name="Frisvad J.C."/>
            <person name="Workman M."/>
            <person name="Nielsen J."/>
        </authorList>
    </citation>
    <scope>NUCLEOTIDE SEQUENCE [LARGE SCALE GENOMIC DNA]</scope>
    <source>
        <strain evidence="2">IBT 31321</strain>
    </source>
</reference>
<comment type="caution">
    <text evidence="1">The sequence shown here is derived from an EMBL/GenBank/DDBJ whole genome shotgun (WGS) entry which is preliminary data.</text>
</comment>
<proteinExistence type="predicted"/>
<name>A0A1V6UXD3_9EURO</name>
<keyword evidence="2" id="KW-1185">Reference proteome</keyword>
<gene>
    <name evidence="1" type="ORF">PENCOP_c003G05540</name>
</gene>
<evidence type="ECO:0000313" key="1">
    <source>
        <dbReference type="EMBL" id="OQE43087.1"/>
    </source>
</evidence>
<sequence length="40" mass="4667">MSSWERLTRFEDQAGIEQFKEPILHADDVSCLFNVAKVKK</sequence>
<dbReference type="AlphaFoldDB" id="A0A1V6UXD3"/>
<organism evidence="1 2">
    <name type="scientific">Penicillium coprophilum</name>
    <dbReference type="NCBI Taxonomy" id="36646"/>
    <lineage>
        <taxon>Eukaryota</taxon>
        <taxon>Fungi</taxon>
        <taxon>Dikarya</taxon>
        <taxon>Ascomycota</taxon>
        <taxon>Pezizomycotina</taxon>
        <taxon>Eurotiomycetes</taxon>
        <taxon>Eurotiomycetidae</taxon>
        <taxon>Eurotiales</taxon>
        <taxon>Aspergillaceae</taxon>
        <taxon>Penicillium</taxon>
    </lineage>
</organism>
<protein>
    <submittedName>
        <fullName evidence="1">Uncharacterized protein</fullName>
    </submittedName>
</protein>